<keyword evidence="1" id="KW-1133">Transmembrane helix</keyword>
<proteinExistence type="predicted"/>
<evidence type="ECO:0000313" key="2">
    <source>
        <dbReference type="EMBL" id="PNV74688.1"/>
    </source>
</evidence>
<name>A0ABX4YHE2_9LEPT</name>
<feature type="transmembrane region" description="Helical" evidence="1">
    <location>
        <begin position="137"/>
        <end position="154"/>
    </location>
</feature>
<feature type="transmembrane region" description="Helical" evidence="1">
    <location>
        <begin position="160"/>
        <end position="179"/>
    </location>
</feature>
<comment type="caution">
    <text evidence="2">The sequence shown here is derived from an EMBL/GenBank/DDBJ whole genome shotgun (WGS) entry which is preliminary data.</text>
</comment>
<evidence type="ECO:0000313" key="3">
    <source>
        <dbReference type="Proteomes" id="UP000094669"/>
    </source>
</evidence>
<reference evidence="2" key="1">
    <citation type="submission" date="2018-01" db="EMBL/GenBank/DDBJ databases">
        <title>Genomic characterization of Leptospira inadai serogroup Lyme isolated from captured rat in Brazil and comparative analysis with human reference strain.</title>
        <authorList>
            <person name="Moreno L.Z."/>
            <person name="Loureiro A.P."/>
            <person name="Miraglia F."/>
            <person name="Kremer F.S."/>
            <person name="Eslabao M.R."/>
            <person name="Dellagostin O.A."/>
            <person name="Lilenbaum W."/>
            <person name="Moreno A.M."/>
        </authorList>
    </citation>
    <scope>NUCLEOTIDE SEQUENCE [LARGE SCALE GENOMIC DNA]</scope>
    <source>
        <strain evidence="2">M34/99</strain>
    </source>
</reference>
<dbReference type="Proteomes" id="UP000094669">
    <property type="component" value="Unassembled WGS sequence"/>
</dbReference>
<evidence type="ECO:0000256" key="1">
    <source>
        <dbReference type="SAM" id="Phobius"/>
    </source>
</evidence>
<keyword evidence="1" id="KW-0812">Transmembrane</keyword>
<protein>
    <submittedName>
        <fullName evidence="2">Prenyltransferase</fullName>
    </submittedName>
</protein>
<feature type="transmembrane region" description="Helical" evidence="1">
    <location>
        <begin position="107"/>
        <end position="125"/>
    </location>
</feature>
<keyword evidence="3" id="KW-1185">Reference proteome</keyword>
<feature type="transmembrane region" description="Helical" evidence="1">
    <location>
        <begin position="41"/>
        <end position="61"/>
    </location>
</feature>
<dbReference type="RefSeq" id="WP_010414372.1">
    <property type="nucleotide sequence ID" value="NZ_MCRM02000011.1"/>
</dbReference>
<accession>A0ABX4YHE2</accession>
<sequence length="286" mass="32210">MRIENYRGLWFYIHVLSLDICLGVVGSGAYAVTVTGAKMKWAWWILLPLSVWVVYTADHLLDGRKVGESSVNPRHKFHFEYSKILIISAVCGAIFCAVLALFFVREIVFWGGLILSVLAIIHLSLASWGKIRFGKEFSVATIYTLGVWFGPLLVAGFRSWLTGVLLMLFYLGTVLNLIMNSLMEMDLDEKEGLVYFLGTFSPESARDWVLRSSLLGTVMGILLAGWVRKFEPTHPVSTCIFAGLLCAVPGIILRYSDFFSGSQRYRILGEGIYLTGFIPWFLSWYS</sequence>
<dbReference type="EMBL" id="MCRM02000011">
    <property type="protein sequence ID" value="PNV74688.1"/>
    <property type="molecule type" value="Genomic_DNA"/>
</dbReference>
<feature type="transmembrane region" description="Helical" evidence="1">
    <location>
        <begin position="81"/>
        <end position="101"/>
    </location>
</feature>
<gene>
    <name evidence="2" type="ORF">BES34_011945</name>
</gene>
<feature type="transmembrane region" description="Helical" evidence="1">
    <location>
        <begin position="233"/>
        <end position="255"/>
    </location>
</feature>
<feature type="transmembrane region" description="Helical" evidence="1">
    <location>
        <begin position="9"/>
        <end position="29"/>
    </location>
</feature>
<feature type="transmembrane region" description="Helical" evidence="1">
    <location>
        <begin position="267"/>
        <end position="285"/>
    </location>
</feature>
<dbReference type="NCBIfam" id="NF047439">
    <property type="entry name" value="prenyl_LA_0991"/>
    <property type="match status" value="1"/>
</dbReference>
<feature type="transmembrane region" description="Helical" evidence="1">
    <location>
        <begin position="208"/>
        <end position="227"/>
    </location>
</feature>
<organism evidence="2 3">
    <name type="scientific">Leptospira inadai serovar Lyme</name>
    <dbReference type="NCBI Taxonomy" id="293084"/>
    <lineage>
        <taxon>Bacteria</taxon>
        <taxon>Pseudomonadati</taxon>
        <taxon>Spirochaetota</taxon>
        <taxon>Spirochaetia</taxon>
        <taxon>Leptospirales</taxon>
        <taxon>Leptospiraceae</taxon>
        <taxon>Leptospira</taxon>
    </lineage>
</organism>
<keyword evidence="1" id="KW-0472">Membrane</keyword>